<evidence type="ECO:0000313" key="1">
    <source>
        <dbReference type="EMBL" id="CBK88607.1"/>
    </source>
</evidence>
<accession>D4JEI5</accession>
<organism evidence="1 2">
    <name type="scientific">Faecalitalea cylindroides T2-87</name>
    <dbReference type="NCBI Taxonomy" id="717960"/>
    <lineage>
        <taxon>Bacteria</taxon>
        <taxon>Bacillati</taxon>
        <taxon>Bacillota</taxon>
        <taxon>Erysipelotrichia</taxon>
        <taxon>Erysipelotrichales</taxon>
        <taxon>Erysipelotrichaceae</taxon>
        <taxon>Faecalitalea</taxon>
    </lineage>
</organism>
<evidence type="ECO:0000313" key="2">
    <source>
        <dbReference type="Proteomes" id="UP000008801"/>
    </source>
</evidence>
<dbReference type="AlphaFoldDB" id="D4JEI5"/>
<reference evidence="1 2" key="1">
    <citation type="submission" date="2010-03" db="EMBL/GenBank/DDBJ databases">
        <title>The genome sequence of Eubacterium cylindroides T2-87.</title>
        <authorList>
            <consortium name="metaHIT consortium -- http://www.metahit.eu/"/>
            <person name="Pajon A."/>
            <person name="Turner K."/>
            <person name="Parkhill J."/>
            <person name="Duncan S."/>
            <person name="Flint H."/>
        </authorList>
    </citation>
    <scope>NUCLEOTIDE SEQUENCE [LARGE SCALE GENOMIC DNA]</scope>
    <source>
        <strain evidence="1 2">T2-87</strain>
    </source>
</reference>
<gene>
    <name evidence="1" type="ORF">EC1_10890</name>
</gene>
<dbReference type="HOGENOM" id="CLU_3418918_0_0_9"/>
<dbReference type="EMBL" id="FP929041">
    <property type="protein sequence ID" value="CBK88607.1"/>
    <property type="molecule type" value="Genomic_DNA"/>
</dbReference>
<protein>
    <submittedName>
        <fullName evidence="1">Uncharacterized protein</fullName>
    </submittedName>
</protein>
<name>D4JEI5_9FIRM</name>
<proteinExistence type="predicted"/>
<reference evidence="1 2" key="2">
    <citation type="submission" date="2010-03" db="EMBL/GenBank/DDBJ databases">
        <authorList>
            <person name="Pajon A."/>
        </authorList>
    </citation>
    <scope>NUCLEOTIDE SEQUENCE [LARGE SCALE GENOMIC DNA]</scope>
    <source>
        <strain evidence="1 2">T2-87</strain>
    </source>
</reference>
<dbReference type="Proteomes" id="UP000008801">
    <property type="component" value="Chromosome"/>
</dbReference>
<dbReference type="KEGG" id="euc:EC1_10890"/>
<sequence>MIEIKDVPEAEQYRESLMLRKAMNK</sequence>